<evidence type="ECO:0000313" key="3">
    <source>
        <dbReference type="Proteomes" id="UP000199048"/>
    </source>
</evidence>
<dbReference type="InterPro" id="IPR050570">
    <property type="entry name" value="Cell_wall_metabolism_enzyme"/>
</dbReference>
<evidence type="ECO:0000313" key="2">
    <source>
        <dbReference type="EMBL" id="SFM93075.1"/>
    </source>
</evidence>
<dbReference type="SUPFAM" id="SSF51261">
    <property type="entry name" value="Duplicated hybrid motif"/>
    <property type="match status" value="1"/>
</dbReference>
<dbReference type="InterPro" id="IPR016047">
    <property type="entry name" value="M23ase_b-sheet_dom"/>
</dbReference>
<dbReference type="CDD" id="cd12797">
    <property type="entry name" value="M23_peptidase"/>
    <property type="match status" value="1"/>
</dbReference>
<dbReference type="EMBL" id="FOTK01000079">
    <property type="protein sequence ID" value="SFM93075.1"/>
    <property type="molecule type" value="Genomic_DNA"/>
</dbReference>
<dbReference type="Proteomes" id="UP000199048">
    <property type="component" value="Unassembled WGS sequence"/>
</dbReference>
<dbReference type="STRING" id="582667.SAMN05192568_10795"/>
<organism evidence="2 3">
    <name type="scientific">Methylobacterium pseudosasicola</name>
    <dbReference type="NCBI Taxonomy" id="582667"/>
    <lineage>
        <taxon>Bacteria</taxon>
        <taxon>Pseudomonadati</taxon>
        <taxon>Pseudomonadota</taxon>
        <taxon>Alphaproteobacteria</taxon>
        <taxon>Hyphomicrobiales</taxon>
        <taxon>Methylobacteriaceae</taxon>
        <taxon>Methylobacterium</taxon>
    </lineage>
</organism>
<dbReference type="AlphaFoldDB" id="A0A1I4UW25"/>
<evidence type="ECO:0000259" key="1">
    <source>
        <dbReference type="Pfam" id="PF01551"/>
    </source>
</evidence>
<gene>
    <name evidence="2" type="ORF">SAMN05192568_10795</name>
</gene>
<proteinExistence type="predicted"/>
<name>A0A1I4UW25_9HYPH</name>
<dbReference type="PANTHER" id="PTHR21666">
    <property type="entry name" value="PEPTIDASE-RELATED"/>
    <property type="match status" value="1"/>
</dbReference>
<reference evidence="3" key="1">
    <citation type="submission" date="2016-10" db="EMBL/GenBank/DDBJ databases">
        <authorList>
            <person name="Varghese N."/>
            <person name="Submissions S."/>
        </authorList>
    </citation>
    <scope>NUCLEOTIDE SEQUENCE [LARGE SCALE GENOMIC DNA]</scope>
    <source>
        <strain evidence="3">BL36</strain>
    </source>
</reference>
<protein>
    <submittedName>
        <fullName evidence="2">Peptidase family M23</fullName>
    </submittedName>
</protein>
<dbReference type="Pfam" id="PF01551">
    <property type="entry name" value="Peptidase_M23"/>
    <property type="match status" value="1"/>
</dbReference>
<dbReference type="Gene3D" id="2.70.70.10">
    <property type="entry name" value="Glucose Permease (Domain IIA)"/>
    <property type="match status" value="1"/>
</dbReference>
<accession>A0A1I4UW25</accession>
<dbReference type="InterPro" id="IPR011055">
    <property type="entry name" value="Dup_hybrid_motif"/>
</dbReference>
<keyword evidence="3" id="KW-1185">Reference proteome</keyword>
<dbReference type="GO" id="GO:0004222">
    <property type="term" value="F:metalloendopeptidase activity"/>
    <property type="evidence" value="ECO:0007669"/>
    <property type="project" value="TreeGrafter"/>
</dbReference>
<dbReference type="PANTHER" id="PTHR21666:SF270">
    <property type="entry name" value="MUREIN HYDROLASE ACTIVATOR ENVC"/>
    <property type="match status" value="1"/>
</dbReference>
<feature type="domain" description="M23ase beta-sheet core" evidence="1">
    <location>
        <begin position="103"/>
        <end position="221"/>
    </location>
</feature>
<sequence length="365" mass="38728">MSHSGAIAAEPEAGSAAASKPIMSMSQIKIFRPFPIATRWERARACLVVLALWPIRAGAEPLRLQLPIACEPGRTCFVQYYVDRDPGSGARDFAGGRQTYDKHDGTDFRLPTSVDAAGPLGLVRAAAAGTVLRIRNDAPDVSVHETGMTKVAGVECGNGLVIGHMDFYETQYCHLAEGTVAVRPGERVAAGQAIGHTGLSGATEFPHLHFTVRRAGLTVDPFAPDDSAGGGRHGSLWDDAVGASLGYRSATILNAGFSDSPVTMAAVEAAAARPLDARAETLVAWIRAISLEAGDVQRLVIRAPDGQIFAETQLPPLVNPRAQSLVFTGRRRPAKGFPAGTYEATFEVLRENTLVVAHRFVATLP</sequence>